<feature type="domain" description="C2H2-type" evidence="2">
    <location>
        <begin position="206"/>
        <end position="228"/>
    </location>
</feature>
<dbReference type="Gene3D" id="3.30.160.60">
    <property type="entry name" value="Classic Zinc Finger"/>
    <property type="match status" value="1"/>
</dbReference>
<dbReference type="PROSITE" id="PS00028">
    <property type="entry name" value="ZINC_FINGER_C2H2_1"/>
    <property type="match status" value="1"/>
</dbReference>
<sequence>MYVLLNLKDGSRLSEVVQLLFSHGHTAVSVAEHVEDLCPRCESLTRKTDNGLHQPQRDSMTPSTSFTSDTKAQDQAVSSEETDLTFYGQLANSDTPSEEVEVVTECEPPWQQTKPLMPPNPIAEVKEEPVQNAQGDLDLDSGMQVARVECPSAQSSKRKARAEELGLETFQCQICKKPITRQGQYANLVNHLSRHARLHASKKQYCCPVCRASFSRRYLAYSHVREAHAKYGCLEPVDHGRELREEYRALLELCFPGASTRRKTLPQSHSTTSAETDGKNVAHSMPNIANELSRLLA</sequence>
<organism evidence="3 4">
    <name type="scientific">Trichostrongylus colubriformis</name>
    <name type="common">Black scour worm</name>
    <dbReference type="NCBI Taxonomy" id="6319"/>
    <lineage>
        <taxon>Eukaryota</taxon>
        <taxon>Metazoa</taxon>
        <taxon>Ecdysozoa</taxon>
        <taxon>Nematoda</taxon>
        <taxon>Chromadorea</taxon>
        <taxon>Rhabditida</taxon>
        <taxon>Rhabditina</taxon>
        <taxon>Rhabditomorpha</taxon>
        <taxon>Strongyloidea</taxon>
        <taxon>Trichostrongylidae</taxon>
        <taxon>Trichostrongylus</taxon>
    </lineage>
</organism>
<protein>
    <recommendedName>
        <fullName evidence="2">C2H2-type domain-containing protein</fullName>
    </recommendedName>
</protein>
<dbReference type="InterPro" id="IPR013087">
    <property type="entry name" value="Znf_C2H2_type"/>
</dbReference>
<dbReference type="InterPro" id="IPR036236">
    <property type="entry name" value="Znf_C2H2_sf"/>
</dbReference>
<dbReference type="AlphaFoldDB" id="A0AAN8FG73"/>
<dbReference type="Proteomes" id="UP001331761">
    <property type="component" value="Unassembled WGS sequence"/>
</dbReference>
<keyword evidence="4" id="KW-1185">Reference proteome</keyword>
<proteinExistence type="predicted"/>
<dbReference type="SUPFAM" id="SSF57667">
    <property type="entry name" value="beta-beta-alpha zinc fingers"/>
    <property type="match status" value="1"/>
</dbReference>
<comment type="caution">
    <text evidence="3">The sequence shown here is derived from an EMBL/GenBank/DDBJ whole genome shotgun (WGS) entry which is preliminary data.</text>
</comment>
<evidence type="ECO:0000313" key="4">
    <source>
        <dbReference type="Proteomes" id="UP001331761"/>
    </source>
</evidence>
<evidence type="ECO:0000259" key="2">
    <source>
        <dbReference type="PROSITE" id="PS00028"/>
    </source>
</evidence>
<accession>A0AAN8FG73</accession>
<dbReference type="EMBL" id="WIXE01009766">
    <property type="protein sequence ID" value="KAK5978157.1"/>
    <property type="molecule type" value="Genomic_DNA"/>
</dbReference>
<feature type="compositionally biased region" description="Polar residues" evidence="1">
    <location>
        <begin position="265"/>
        <end position="275"/>
    </location>
</feature>
<evidence type="ECO:0000313" key="3">
    <source>
        <dbReference type="EMBL" id="KAK5978157.1"/>
    </source>
</evidence>
<feature type="region of interest" description="Disordered" evidence="1">
    <location>
        <begin position="261"/>
        <end position="284"/>
    </location>
</feature>
<gene>
    <name evidence="3" type="ORF">GCK32_000438</name>
</gene>
<feature type="region of interest" description="Disordered" evidence="1">
    <location>
        <begin position="45"/>
        <end position="81"/>
    </location>
</feature>
<name>A0AAN8FG73_TRICO</name>
<reference evidence="3 4" key="1">
    <citation type="submission" date="2019-10" db="EMBL/GenBank/DDBJ databases">
        <title>Assembly and Annotation for the nematode Trichostrongylus colubriformis.</title>
        <authorList>
            <person name="Martin J."/>
        </authorList>
    </citation>
    <scope>NUCLEOTIDE SEQUENCE [LARGE SCALE GENOMIC DNA]</scope>
    <source>
        <strain evidence="3">G859</strain>
        <tissue evidence="3">Whole worm</tissue>
    </source>
</reference>
<evidence type="ECO:0000256" key="1">
    <source>
        <dbReference type="SAM" id="MobiDB-lite"/>
    </source>
</evidence>
<feature type="compositionally biased region" description="Polar residues" evidence="1">
    <location>
        <begin position="51"/>
        <end position="79"/>
    </location>
</feature>
<dbReference type="SMART" id="SM00355">
    <property type="entry name" value="ZnF_C2H2"/>
    <property type="match status" value="2"/>
</dbReference>